<keyword evidence="2" id="KW-1185">Reference proteome</keyword>
<dbReference type="AlphaFoldDB" id="A0A1M7SBA6"/>
<protein>
    <submittedName>
        <fullName evidence="1">Uncharacterized protein</fullName>
    </submittedName>
</protein>
<evidence type="ECO:0000313" key="1">
    <source>
        <dbReference type="EMBL" id="SHN55827.1"/>
    </source>
</evidence>
<dbReference type="RefSeq" id="WP_072696414.1">
    <property type="nucleotide sequence ID" value="NZ_FRDI01000003.1"/>
</dbReference>
<evidence type="ECO:0000313" key="2">
    <source>
        <dbReference type="Proteomes" id="UP000186469"/>
    </source>
</evidence>
<gene>
    <name evidence="1" type="ORF">SAMN02745728_00723</name>
</gene>
<reference evidence="1 2" key="1">
    <citation type="submission" date="2016-12" db="EMBL/GenBank/DDBJ databases">
        <authorList>
            <person name="Song W.-J."/>
            <person name="Kurnit D.M."/>
        </authorList>
    </citation>
    <scope>NUCLEOTIDE SEQUENCE [LARGE SCALE GENOMIC DNA]</scope>
    <source>
        <strain evidence="1 2">DSM 11393</strain>
    </source>
</reference>
<dbReference type="STRING" id="1121455.SAMN02745728_00723"/>
<sequence>MNDKKVISLKDPYNKDKKDLIQSVDKILENEEGNCIHISRLYNILSHRNINSDATEYDAIARKLGLKYKFCCLGDSIDLRYRLKEFGFHIDDTSEPGRIIVSKPQK</sequence>
<dbReference type="EMBL" id="FRDI01000003">
    <property type="protein sequence ID" value="SHN55827.1"/>
    <property type="molecule type" value="Genomic_DNA"/>
</dbReference>
<proteinExistence type="predicted"/>
<dbReference type="Proteomes" id="UP000186469">
    <property type="component" value="Unassembled WGS sequence"/>
</dbReference>
<accession>A0A1M7SBA6</accession>
<organism evidence="1 2">
    <name type="scientific">Desulfovibrio litoralis DSM 11393</name>
    <dbReference type="NCBI Taxonomy" id="1121455"/>
    <lineage>
        <taxon>Bacteria</taxon>
        <taxon>Pseudomonadati</taxon>
        <taxon>Thermodesulfobacteriota</taxon>
        <taxon>Desulfovibrionia</taxon>
        <taxon>Desulfovibrionales</taxon>
        <taxon>Desulfovibrionaceae</taxon>
        <taxon>Desulfovibrio</taxon>
    </lineage>
</organism>
<name>A0A1M7SBA6_9BACT</name>